<dbReference type="Proteomes" id="UP001275436">
    <property type="component" value="Unassembled WGS sequence"/>
</dbReference>
<dbReference type="EMBL" id="BSKO01000001">
    <property type="protein sequence ID" value="GLO68063.1"/>
    <property type="molecule type" value="Genomic_DNA"/>
</dbReference>
<reference evidence="1 2" key="1">
    <citation type="submission" date="2023-02" db="EMBL/GenBank/DDBJ databases">
        <title>Oceanobacillus kimchii IFOP_LL358 isolated form Alexandrium catenella lab strain.</title>
        <authorList>
            <person name="Gajardo G."/>
            <person name="Ueki S."/>
            <person name="Maruyama F."/>
        </authorList>
    </citation>
    <scope>NUCLEOTIDE SEQUENCE [LARGE SCALE GENOMIC DNA]</scope>
    <source>
        <strain evidence="1 2">IFOP_LL358</strain>
    </source>
</reference>
<accession>A0ABQ5TMM4</accession>
<evidence type="ECO:0000313" key="2">
    <source>
        <dbReference type="Proteomes" id="UP001275436"/>
    </source>
</evidence>
<organism evidence="1 2">
    <name type="scientific">Oceanobacillus kimchii</name>
    <dbReference type="NCBI Taxonomy" id="746691"/>
    <lineage>
        <taxon>Bacteria</taxon>
        <taxon>Bacillati</taxon>
        <taxon>Bacillota</taxon>
        <taxon>Bacilli</taxon>
        <taxon>Bacillales</taxon>
        <taxon>Bacillaceae</taxon>
        <taxon>Oceanobacillus</taxon>
    </lineage>
</organism>
<gene>
    <name evidence="1" type="ORF">MACH08_38470</name>
</gene>
<name>A0ABQ5TMM4_9BACI</name>
<comment type="caution">
    <text evidence="1">The sequence shown here is derived from an EMBL/GenBank/DDBJ whole genome shotgun (WGS) entry which is preliminary data.</text>
</comment>
<proteinExistence type="predicted"/>
<dbReference type="RefSeq" id="WP_317958409.1">
    <property type="nucleotide sequence ID" value="NZ_BSKO01000001.1"/>
</dbReference>
<keyword evidence="2" id="KW-1185">Reference proteome</keyword>
<sequence>MSDENNIAIPAELLQDRKVEITFFSEIKKNLGILGLSEQTDAYILHLYRLFYNDSKDKFEPIQQLEAFQFQTESEMHQFIDNLPNISALDMILLMNPSTPPRKPFSFLM</sequence>
<protein>
    <submittedName>
        <fullName evidence="1">Uncharacterized protein</fullName>
    </submittedName>
</protein>
<evidence type="ECO:0000313" key="1">
    <source>
        <dbReference type="EMBL" id="GLO68063.1"/>
    </source>
</evidence>